<keyword evidence="5" id="KW-0479">Metal-binding</keyword>
<evidence type="ECO:0000256" key="5">
    <source>
        <dbReference type="ARBA" id="ARBA00022723"/>
    </source>
</evidence>
<dbReference type="InterPro" id="IPR035680">
    <property type="entry name" value="Clx_II_MBL"/>
</dbReference>
<name>A0A918KUK3_9GAMM</name>
<sequence length="257" mass="29012">MQVIRTYVPDSLQNYNHLAVCEQTGDAAAIDPFDADHLLEVAREHDVTIKAIWITHEHGDHIRHLEELKARTRAPVYAPLTCQKRFDADIWLEDGNRLTLGEQTAEFWTTPGHTPGHGVFYATEPEPVLLSGDTLFNAGVGNARSGDPQTLFHSIERIVERANPDARIYPGHDYILNNLGFTLSILPNLDAAARLRQQAERETPDTRTTTTLAQEAGINLFLRLDDPDLISALEERGFDTGDREARFIALRRLRDQW</sequence>
<evidence type="ECO:0000313" key="10">
    <source>
        <dbReference type="EMBL" id="GGX74035.1"/>
    </source>
</evidence>
<reference evidence="10" key="1">
    <citation type="journal article" date="2014" name="Int. J. Syst. Evol. Microbiol.">
        <title>Complete genome sequence of Corynebacterium casei LMG S-19264T (=DSM 44701T), isolated from a smear-ripened cheese.</title>
        <authorList>
            <consortium name="US DOE Joint Genome Institute (JGI-PGF)"/>
            <person name="Walter F."/>
            <person name="Albersmeier A."/>
            <person name="Kalinowski J."/>
            <person name="Ruckert C."/>
        </authorList>
    </citation>
    <scope>NUCLEOTIDE SEQUENCE</scope>
    <source>
        <strain evidence="10">KCTC 22169</strain>
    </source>
</reference>
<gene>
    <name evidence="10" type="primary">gloB</name>
    <name evidence="10" type="ORF">GCM10007392_46760</name>
</gene>
<dbReference type="InterPro" id="IPR036866">
    <property type="entry name" value="RibonucZ/Hydroxyglut_hydro"/>
</dbReference>
<dbReference type="GO" id="GO:0004416">
    <property type="term" value="F:hydroxyacylglutathione hydrolase activity"/>
    <property type="evidence" value="ECO:0007669"/>
    <property type="project" value="UniProtKB-EC"/>
</dbReference>
<comment type="caution">
    <text evidence="10">The sequence shown here is derived from an EMBL/GenBank/DDBJ whole genome shotgun (WGS) entry which is preliminary data.</text>
</comment>
<dbReference type="GO" id="GO:0046872">
    <property type="term" value="F:metal ion binding"/>
    <property type="evidence" value="ECO:0007669"/>
    <property type="project" value="UniProtKB-KW"/>
</dbReference>
<dbReference type="CDD" id="cd07723">
    <property type="entry name" value="hydroxyacylglutathione_hydrolase_MBL-fold"/>
    <property type="match status" value="1"/>
</dbReference>
<comment type="similarity">
    <text evidence="3">Belongs to the metallo-beta-lactamase superfamily. Glyoxalase II family.</text>
</comment>
<evidence type="ECO:0000313" key="11">
    <source>
        <dbReference type="Proteomes" id="UP000626148"/>
    </source>
</evidence>
<dbReference type="Pfam" id="PF16123">
    <property type="entry name" value="HAGH_C"/>
    <property type="match status" value="1"/>
</dbReference>
<dbReference type="Proteomes" id="UP000626148">
    <property type="component" value="Unassembled WGS sequence"/>
</dbReference>
<dbReference type="InterPro" id="IPR032282">
    <property type="entry name" value="HAGH_C"/>
</dbReference>
<dbReference type="RefSeq" id="WP_189613390.1">
    <property type="nucleotide sequence ID" value="NZ_BMXR01000018.1"/>
</dbReference>
<protein>
    <recommendedName>
        <fullName evidence="4">hydroxyacylglutathione hydrolase</fullName>
        <ecNumber evidence="4">3.1.2.6</ecNumber>
    </recommendedName>
    <alternativeName>
        <fullName evidence="8">Glyoxalase II</fullName>
    </alternativeName>
</protein>
<evidence type="ECO:0000256" key="2">
    <source>
        <dbReference type="ARBA" id="ARBA00004963"/>
    </source>
</evidence>
<feature type="domain" description="Metallo-beta-lactamase" evidence="9">
    <location>
        <begin position="13"/>
        <end position="172"/>
    </location>
</feature>
<dbReference type="PANTHER" id="PTHR43705:SF1">
    <property type="entry name" value="HYDROXYACYLGLUTATHIONE HYDROLASE GLOB"/>
    <property type="match status" value="1"/>
</dbReference>
<evidence type="ECO:0000256" key="4">
    <source>
        <dbReference type="ARBA" id="ARBA00011917"/>
    </source>
</evidence>
<comment type="cofactor">
    <cofactor evidence="1">
        <name>Zn(2+)</name>
        <dbReference type="ChEBI" id="CHEBI:29105"/>
    </cofactor>
</comment>
<accession>A0A918KUK3</accession>
<evidence type="ECO:0000256" key="1">
    <source>
        <dbReference type="ARBA" id="ARBA00001947"/>
    </source>
</evidence>
<keyword evidence="6 10" id="KW-0378">Hydrolase</keyword>
<evidence type="ECO:0000256" key="3">
    <source>
        <dbReference type="ARBA" id="ARBA00006759"/>
    </source>
</evidence>
<dbReference type="AlphaFoldDB" id="A0A918KUK3"/>
<dbReference type="EMBL" id="BMXR01000018">
    <property type="protein sequence ID" value="GGX74035.1"/>
    <property type="molecule type" value="Genomic_DNA"/>
</dbReference>
<evidence type="ECO:0000256" key="6">
    <source>
        <dbReference type="ARBA" id="ARBA00022801"/>
    </source>
</evidence>
<dbReference type="InterPro" id="IPR001279">
    <property type="entry name" value="Metallo-B-lactamas"/>
</dbReference>
<dbReference type="Gene3D" id="3.60.15.10">
    <property type="entry name" value="Ribonuclease Z/Hydroxyacylglutathione hydrolase-like"/>
    <property type="match status" value="1"/>
</dbReference>
<dbReference type="SMART" id="SM00849">
    <property type="entry name" value="Lactamase_B"/>
    <property type="match status" value="1"/>
</dbReference>
<dbReference type="InterPro" id="IPR050110">
    <property type="entry name" value="Glyoxalase_II_hydrolase"/>
</dbReference>
<proteinExistence type="inferred from homology"/>
<dbReference type="Pfam" id="PF00753">
    <property type="entry name" value="Lactamase_B"/>
    <property type="match status" value="2"/>
</dbReference>
<evidence type="ECO:0000256" key="7">
    <source>
        <dbReference type="ARBA" id="ARBA00022833"/>
    </source>
</evidence>
<dbReference type="SUPFAM" id="SSF56281">
    <property type="entry name" value="Metallo-hydrolase/oxidoreductase"/>
    <property type="match status" value="1"/>
</dbReference>
<evidence type="ECO:0000259" key="9">
    <source>
        <dbReference type="SMART" id="SM00849"/>
    </source>
</evidence>
<evidence type="ECO:0000256" key="8">
    <source>
        <dbReference type="ARBA" id="ARBA00031044"/>
    </source>
</evidence>
<comment type="pathway">
    <text evidence="2">Secondary metabolite metabolism; methylglyoxal degradation; (R)-lactate from methylglyoxal: step 2/2.</text>
</comment>
<organism evidence="10 11">
    <name type="scientific">Saccharospirillum salsuginis</name>
    <dbReference type="NCBI Taxonomy" id="418750"/>
    <lineage>
        <taxon>Bacteria</taxon>
        <taxon>Pseudomonadati</taxon>
        <taxon>Pseudomonadota</taxon>
        <taxon>Gammaproteobacteria</taxon>
        <taxon>Oceanospirillales</taxon>
        <taxon>Saccharospirillaceae</taxon>
        <taxon>Saccharospirillum</taxon>
    </lineage>
</organism>
<keyword evidence="11" id="KW-1185">Reference proteome</keyword>
<reference evidence="10" key="2">
    <citation type="submission" date="2020-09" db="EMBL/GenBank/DDBJ databases">
        <authorList>
            <person name="Sun Q."/>
            <person name="Kim S."/>
        </authorList>
    </citation>
    <scope>NUCLEOTIDE SEQUENCE</scope>
    <source>
        <strain evidence="10">KCTC 22169</strain>
    </source>
</reference>
<dbReference type="EC" id="3.1.2.6" evidence="4"/>
<keyword evidence="7" id="KW-0862">Zinc</keyword>
<dbReference type="PANTHER" id="PTHR43705">
    <property type="entry name" value="HYDROXYACYLGLUTATHIONE HYDROLASE"/>
    <property type="match status" value="1"/>
</dbReference>